<reference evidence="1" key="1">
    <citation type="journal article" date="2019" name="PLoS Negl. Trop. Dis.">
        <title>Revisiting the worldwide diversity of Leptospira species in the environment.</title>
        <authorList>
            <person name="Vincent A.T."/>
            <person name="Schiettekatte O."/>
            <person name="Bourhy P."/>
            <person name="Veyrier F.J."/>
            <person name="Picardeau M."/>
        </authorList>
    </citation>
    <scope>NUCLEOTIDE SEQUENCE [LARGE SCALE GENOMIC DNA]</scope>
    <source>
        <strain evidence="1">SCS5</strain>
    </source>
</reference>
<dbReference type="EMBL" id="RQEV01000010">
    <property type="protein sequence ID" value="TGK18630.1"/>
    <property type="molecule type" value="Genomic_DNA"/>
</dbReference>
<dbReference type="OrthoDB" id="9808276at2"/>
<dbReference type="AlphaFoldDB" id="A0A4R9GPZ6"/>
<organism evidence="1 2">
    <name type="scientific">Leptospira fluminis</name>
    <dbReference type="NCBI Taxonomy" id="2484979"/>
    <lineage>
        <taxon>Bacteria</taxon>
        <taxon>Pseudomonadati</taxon>
        <taxon>Spirochaetota</taxon>
        <taxon>Spirochaetia</taxon>
        <taxon>Leptospirales</taxon>
        <taxon>Leptospiraceae</taxon>
        <taxon>Leptospira</taxon>
    </lineage>
</organism>
<dbReference type="InterPro" id="IPR036291">
    <property type="entry name" value="NAD(P)-bd_dom_sf"/>
</dbReference>
<evidence type="ECO:0008006" key="3">
    <source>
        <dbReference type="Google" id="ProtNLM"/>
    </source>
</evidence>
<dbReference type="PANTHER" id="PTHR40129">
    <property type="entry name" value="KETOPANTOATE REDUCTASE N-TERMINAL DOMAIN-CONTAINING PROTEIN"/>
    <property type="match status" value="1"/>
</dbReference>
<gene>
    <name evidence="1" type="ORF">EHO61_09135</name>
</gene>
<dbReference type="RefSeq" id="WP_135813317.1">
    <property type="nucleotide sequence ID" value="NZ_RQEV01000010.1"/>
</dbReference>
<sequence>MSKHAILGLGYTGLRILESLNDEFRITSFSRKTTVSNSKIYDFGDEESVRKFVGEYENSPFDSLIITFPLHSVPTKYLLAEAFSKVSRRKWLLGTTSIYRREGEIRESTPKNLEHERFEIEEKFLESGGKILRLSGIYGPFRNPADWIRKGLVRKSKRQLNLCHISDITEAVRGILSDFEDKLPSELVLSDNQWHTWWEIFQFLEEKGRISNYPEVEPDREDAFVDSGLIRKFLPGLQTKDFWRELEKLEESL</sequence>
<evidence type="ECO:0000313" key="1">
    <source>
        <dbReference type="EMBL" id="TGK18630.1"/>
    </source>
</evidence>
<accession>A0A4R9GPZ6</accession>
<dbReference type="Gene3D" id="3.40.50.720">
    <property type="entry name" value="NAD(P)-binding Rossmann-like Domain"/>
    <property type="match status" value="1"/>
</dbReference>
<dbReference type="PANTHER" id="PTHR40129:SF2">
    <property type="entry name" value="KETOPANTOATE REDUCTASE N-TERMINAL DOMAIN-CONTAINING PROTEIN"/>
    <property type="match status" value="1"/>
</dbReference>
<evidence type="ECO:0000313" key="2">
    <source>
        <dbReference type="Proteomes" id="UP000297855"/>
    </source>
</evidence>
<keyword evidence="2" id="KW-1185">Reference proteome</keyword>
<name>A0A4R9GPZ6_9LEPT</name>
<proteinExistence type="predicted"/>
<dbReference type="Proteomes" id="UP000297855">
    <property type="component" value="Unassembled WGS sequence"/>
</dbReference>
<protein>
    <recommendedName>
        <fullName evidence="3">SDR family oxidoreductase</fullName>
    </recommendedName>
</protein>
<comment type="caution">
    <text evidence="1">The sequence shown here is derived from an EMBL/GenBank/DDBJ whole genome shotgun (WGS) entry which is preliminary data.</text>
</comment>
<dbReference type="SUPFAM" id="SSF51735">
    <property type="entry name" value="NAD(P)-binding Rossmann-fold domains"/>
    <property type="match status" value="1"/>
</dbReference>